<evidence type="ECO:0000256" key="5">
    <source>
        <dbReference type="SAM" id="Phobius"/>
    </source>
</evidence>
<feature type="transmembrane region" description="Helical" evidence="5">
    <location>
        <begin position="184"/>
        <end position="206"/>
    </location>
</feature>
<dbReference type="Proteomes" id="UP000182409">
    <property type="component" value="Unassembled WGS sequence"/>
</dbReference>
<accession>A0A1H4LZM6</accession>
<evidence type="ECO:0000256" key="1">
    <source>
        <dbReference type="ARBA" id="ARBA00004141"/>
    </source>
</evidence>
<dbReference type="InterPro" id="IPR037185">
    <property type="entry name" value="EmrE-like"/>
</dbReference>
<dbReference type="AlphaFoldDB" id="A0A1H4LZM6"/>
<feature type="domain" description="EamA" evidence="6">
    <location>
        <begin position="5"/>
        <end position="136"/>
    </location>
</feature>
<keyword evidence="4 5" id="KW-0472">Membrane</keyword>
<evidence type="ECO:0000259" key="6">
    <source>
        <dbReference type="Pfam" id="PF00892"/>
    </source>
</evidence>
<feature type="domain" description="EamA" evidence="6">
    <location>
        <begin position="154"/>
        <end position="286"/>
    </location>
</feature>
<dbReference type="EMBL" id="FNSD01000001">
    <property type="protein sequence ID" value="SEB75652.1"/>
    <property type="molecule type" value="Genomic_DNA"/>
</dbReference>
<comment type="subcellular location">
    <subcellularLocation>
        <location evidence="1">Membrane</location>
        <topology evidence="1">Multi-pass membrane protein</topology>
    </subcellularLocation>
</comment>
<gene>
    <name evidence="7" type="ORF">SAMN05443244_1755</name>
</gene>
<feature type="transmembrane region" description="Helical" evidence="5">
    <location>
        <begin position="65"/>
        <end position="85"/>
    </location>
</feature>
<feature type="transmembrane region" description="Helical" evidence="5">
    <location>
        <begin position="91"/>
        <end position="112"/>
    </location>
</feature>
<protein>
    <submittedName>
        <fullName evidence="7">EamA-like transporter family protein</fullName>
    </submittedName>
</protein>
<dbReference type="InterPro" id="IPR050638">
    <property type="entry name" value="AA-Vitamin_Transporters"/>
</dbReference>
<dbReference type="PANTHER" id="PTHR32322">
    <property type="entry name" value="INNER MEMBRANE TRANSPORTER"/>
    <property type="match status" value="1"/>
</dbReference>
<sequence length="294" mass="30503">MSTRTVLQILLLSAIWGVSFLLIRIAGESFPPLWIAVMRSGLGGLLLWTVLLLQGKRPAAKQHVPYLLLVGLFNNAIPFTCFAWGEQVVPSNTASVLNATTPIWTLLIGLAATRKGTRANVLAGVALGFAGVLMVVLHQSSGSVADVPRSVFLRGVALISCGALGYAIASVIAKAKLQGVDPIVIAASQLGSAFLMVTPLALAGPMPTHVRAATLGAAAVLGFAGSGIAYLLFFHVLSTSSATHAVAVTYLLPLWGVFWGAIAHEPIGVWTFAGVLVTIAGLALMNLRPKPAAA</sequence>
<feature type="transmembrane region" description="Helical" evidence="5">
    <location>
        <begin position="151"/>
        <end position="172"/>
    </location>
</feature>
<dbReference type="InterPro" id="IPR000620">
    <property type="entry name" value="EamA_dom"/>
</dbReference>
<feature type="transmembrane region" description="Helical" evidence="5">
    <location>
        <begin position="119"/>
        <end position="139"/>
    </location>
</feature>
<evidence type="ECO:0000256" key="4">
    <source>
        <dbReference type="ARBA" id="ARBA00023136"/>
    </source>
</evidence>
<dbReference type="Pfam" id="PF00892">
    <property type="entry name" value="EamA"/>
    <property type="match status" value="2"/>
</dbReference>
<dbReference type="SUPFAM" id="SSF103481">
    <property type="entry name" value="Multidrug resistance efflux transporter EmrE"/>
    <property type="match status" value="2"/>
</dbReference>
<evidence type="ECO:0000313" key="7">
    <source>
        <dbReference type="EMBL" id="SEB75652.1"/>
    </source>
</evidence>
<keyword evidence="2 5" id="KW-0812">Transmembrane</keyword>
<feature type="transmembrane region" description="Helical" evidence="5">
    <location>
        <begin position="33"/>
        <end position="53"/>
    </location>
</feature>
<feature type="transmembrane region" description="Helical" evidence="5">
    <location>
        <begin position="212"/>
        <end position="233"/>
    </location>
</feature>
<evidence type="ECO:0000256" key="3">
    <source>
        <dbReference type="ARBA" id="ARBA00022989"/>
    </source>
</evidence>
<dbReference type="RefSeq" id="WP_074653401.1">
    <property type="nucleotide sequence ID" value="NZ_FNSD01000001.1"/>
</dbReference>
<proteinExistence type="predicted"/>
<evidence type="ECO:0000313" key="8">
    <source>
        <dbReference type="Proteomes" id="UP000182409"/>
    </source>
</evidence>
<dbReference type="GO" id="GO:0016020">
    <property type="term" value="C:membrane"/>
    <property type="evidence" value="ECO:0007669"/>
    <property type="project" value="UniProtKB-SubCell"/>
</dbReference>
<organism evidence="7 8">
    <name type="scientific">Terriglobus roseus</name>
    <dbReference type="NCBI Taxonomy" id="392734"/>
    <lineage>
        <taxon>Bacteria</taxon>
        <taxon>Pseudomonadati</taxon>
        <taxon>Acidobacteriota</taxon>
        <taxon>Terriglobia</taxon>
        <taxon>Terriglobales</taxon>
        <taxon>Acidobacteriaceae</taxon>
        <taxon>Terriglobus</taxon>
    </lineage>
</organism>
<name>A0A1H4LZM6_9BACT</name>
<evidence type="ECO:0000256" key="2">
    <source>
        <dbReference type="ARBA" id="ARBA00022692"/>
    </source>
</evidence>
<reference evidence="7 8" key="1">
    <citation type="submission" date="2016-10" db="EMBL/GenBank/DDBJ databases">
        <authorList>
            <person name="de Groot N.N."/>
        </authorList>
    </citation>
    <scope>NUCLEOTIDE SEQUENCE [LARGE SCALE GENOMIC DNA]</scope>
    <source>
        <strain evidence="7 8">AB35.6</strain>
    </source>
</reference>
<feature type="transmembrane region" description="Helical" evidence="5">
    <location>
        <begin position="245"/>
        <end position="262"/>
    </location>
</feature>
<dbReference type="PANTHER" id="PTHR32322:SF9">
    <property type="entry name" value="AMINO-ACID METABOLITE EFFLUX PUMP-RELATED"/>
    <property type="match status" value="1"/>
</dbReference>
<keyword evidence="3 5" id="KW-1133">Transmembrane helix</keyword>
<feature type="transmembrane region" description="Helical" evidence="5">
    <location>
        <begin position="7"/>
        <end position="27"/>
    </location>
</feature>
<feature type="transmembrane region" description="Helical" evidence="5">
    <location>
        <begin position="268"/>
        <end position="287"/>
    </location>
</feature>